<keyword evidence="9" id="KW-0812">Transmembrane</keyword>
<gene>
    <name evidence="10" type="ORF">Y1Q_0018533</name>
</gene>
<comment type="caution">
    <text evidence="10">The sequence shown here is derived from an EMBL/GenBank/DDBJ whole genome shotgun (WGS) entry which is preliminary data.</text>
</comment>
<evidence type="ECO:0000256" key="2">
    <source>
        <dbReference type="ARBA" id="ARBA00022475"/>
    </source>
</evidence>
<keyword evidence="8" id="KW-0325">Glycoprotein</keyword>
<dbReference type="Proteomes" id="UP000050525">
    <property type="component" value="Unassembled WGS sequence"/>
</dbReference>
<keyword evidence="4" id="KW-0732">Signal</keyword>
<accession>A0A151NBF0</accession>
<protein>
    <submittedName>
        <fullName evidence="10">Protein HEG-like</fullName>
    </submittedName>
</protein>
<sequence>MQLHPLYFLLHPKFKARTFPGRLSLRDTGLLPRRHVPATELHRVATQLEGLFQPILGGLDGYLASSVLDLQPRSAAVTVLHSFSALAGTSERQVDEAVVWFQVQCLVSDPACHFLRHIVSYHSLSLCELEPCDPVSTHCNVQDGLARCPCRPGYHPARPPARACTACASGFQLQDGVCTRCPFGFSGFQCEEPFLLALVAVSCAGGLLLLLLLATLVLLGRARAPVQPPSPAPPPFPARGLSLPRVRPRWLPEELEMREHGPGPQPRWDGTSLRPGPLPVPAPPMKTFVDPRSSRDVALQRGGSQANLVFVSHEDWARRDYF</sequence>
<evidence type="ECO:0000256" key="7">
    <source>
        <dbReference type="ARBA" id="ARBA00023157"/>
    </source>
</evidence>
<evidence type="ECO:0000256" key="3">
    <source>
        <dbReference type="ARBA" id="ARBA00022536"/>
    </source>
</evidence>
<reference evidence="10 11" key="1">
    <citation type="journal article" date="2012" name="Genome Biol.">
        <title>Sequencing three crocodilian genomes to illuminate the evolution of archosaurs and amniotes.</title>
        <authorList>
            <person name="St John J.A."/>
            <person name="Braun E.L."/>
            <person name="Isberg S.R."/>
            <person name="Miles L.G."/>
            <person name="Chong A.Y."/>
            <person name="Gongora J."/>
            <person name="Dalzell P."/>
            <person name="Moran C."/>
            <person name="Bed'hom B."/>
            <person name="Abzhanov A."/>
            <person name="Burgess S.C."/>
            <person name="Cooksey A.M."/>
            <person name="Castoe T.A."/>
            <person name="Crawford N.G."/>
            <person name="Densmore L.D."/>
            <person name="Drew J.C."/>
            <person name="Edwards S.V."/>
            <person name="Faircloth B.C."/>
            <person name="Fujita M.K."/>
            <person name="Greenwold M.J."/>
            <person name="Hoffmann F.G."/>
            <person name="Howard J.M."/>
            <person name="Iguchi T."/>
            <person name="Janes D.E."/>
            <person name="Khan S.Y."/>
            <person name="Kohno S."/>
            <person name="de Koning A.J."/>
            <person name="Lance S.L."/>
            <person name="McCarthy F.M."/>
            <person name="McCormack J.E."/>
            <person name="Merchant M.E."/>
            <person name="Peterson D.G."/>
            <person name="Pollock D.D."/>
            <person name="Pourmand N."/>
            <person name="Raney B.J."/>
            <person name="Roessler K.A."/>
            <person name="Sanford J.R."/>
            <person name="Sawyer R.H."/>
            <person name="Schmidt C.J."/>
            <person name="Triplett E.W."/>
            <person name="Tuberville T.D."/>
            <person name="Venegas-Anaya M."/>
            <person name="Howard J.T."/>
            <person name="Jarvis E.D."/>
            <person name="Guillette L.J.Jr."/>
            <person name="Glenn T.C."/>
            <person name="Green R.E."/>
            <person name="Ray D.A."/>
        </authorList>
    </citation>
    <scope>NUCLEOTIDE SEQUENCE [LARGE SCALE GENOMIC DNA]</scope>
    <source>
        <strain evidence="10">KSC_2009_1</strain>
    </source>
</reference>
<comment type="subcellular location">
    <subcellularLocation>
        <location evidence="1">Cell membrane</location>
    </subcellularLocation>
</comment>
<keyword evidence="11" id="KW-1185">Reference proteome</keyword>
<dbReference type="PANTHER" id="PTHR24037">
    <property type="entry name" value="HEART DEVELOPMENT PROTEIN WITH EGF-LIKE DOMAINS 1"/>
    <property type="match status" value="1"/>
</dbReference>
<dbReference type="STRING" id="8496.A0A151NBF0"/>
<keyword evidence="9" id="KW-1133">Transmembrane helix</keyword>
<dbReference type="GO" id="GO:0005886">
    <property type="term" value="C:plasma membrane"/>
    <property type="evidence" value="ECO:0007669"/>
    <property type="project" value="UniProtKB-SubCell"/>
</dbReference>
<evidence type="ECO:0000256" key="9">
    <source>
        <dbReference type="SAM" id="Phobius"/>
    </source>
</evidence>
<dbReference type="AlphaFoldDB" id="A0A151NBF0"/>
<proteinExistence type="predicted"/>
<keyword evidence="6 9" id="KW-0472">Membrane</keyword>
<keyword evidence="2" id="KW-1003">Cell membrane</keyword>
<dbReference type="PANTHER" id="PTHR24037:SF12">
    <property type="entry name" value="PROTEIN HEG HOMOLOG 1-LIKE ISOFORM X1"/>
    <property type="match status" value="1"/>
</dbReference>
<evidence type="ECO:0000256" key="6">
    <source>
        <dbReference type="ARBA" id="ARBA00023136"/>
    </source>
</evidence>
<keyword evidence="3" id="KW-0245">EGF-like domain</keyword>
<feature type="transmembrane region" description="Helical" evidence="9">
    <location>
        <begin position="194"/>
        <end position="219"/>
    </location>
</feature>
<dbReference type="EMBL" id="AKHW03003585">
    <property type="protein sequence ID" value="KYO34143.1"/>
    <property type="molecule type" value="Genomic_DNA"/>
</dbReference>
<evidence type="ECO:0000256" key="8">
    <source>
        <dbReference type="ARBA" id="ARBA00023180"/>
    </source>
</evidence>
<organism evidence="10 11">
    <name type="scientific">Alligator mississippiensis</name>
    <name type="common">American alligator</name>
    <dbReference type="NCBI Taxonomy" id="8496"/>
    <lineage>
        <taxon>Eukaryota</taxon>
        <taxon>Metazoa</taxon>
        <taxon>Chordata</taxon>
        <taxon>Craniata</taxon>
        <taxon>Vertebrata</taxon>
        <taxon>Euteleostomi</taxon>
        <taxon>Archelosauria</taxon>
        <taxon>Archosauria</taxon>
        <taxon>Crocodylia</taxon>
        <taxon>Alligatoridae</taxon>
        <taxon>Alligatorinae</taxon>
        <taxon>Alligator</taxon>
    </lineage>
</organism>
<name>A0A151NBF0_ALLMI</name>
<evidence type="ECO:0000313" key="11">
    <source>
        <dbReference type="Proteomes" id="UP000050525"/>
    </source>
</evidence>
<keyword evidence="7" id="KW-1015">Disulfide bond</keyword>
<evidence type="ECO:0000256" key="4">
    <source>
        <dbReference type="ARBA" id="ARBA00022729"/>
    </source>
</evidence>
<evidence type="ECO:0000256" key="1">
    <source>
        <dbReference type="ARBA" id="ARBA00004236"/>
    </source>
</evidence>
<keyword evidence="5" id="KW-0677">Repeat</keyword>
<evidence type="ECO:0000313" key="10">
    <source>
        <dbReference type="EMBL" id="KYO34143.1"/>
    </source>
</evidence>
<evidence type="ECO:0000256" key="5">
    <source>
        <dbReference type="ARBA" id="ARBA00022737"/>
    </source>
</evidence>